<gene>
    <name evidence="2" type="ORF">HUG15_16855</name>
</gene>
<keyword evidence="3" id="KW-1185">Reference proteome</keyword>
<feature type="transmembrane region" description="Helical" evidence="1">
    <location>
        <begin position="30"/>
        <end position="51"/>
    </location>
</feature>
<proteinExistence type="predicted"/>
<protein>
    <submittedName>
        <fullName evidence="2">Uncharacterized protein</fullName>
    </submittedName>
</protein>
<evidence type="ECO:0000256" key="1">
    <source>
        <dbReference type="SAM" id="Phobius"/>
    </source>
</evidence>
<keyword evidence="1" id="KW-0472">Membrane</keyword>
<evidence type="ECO:0000313" key="2">
    <source>
        <dbReference type="EMBL" id="QQK77080.1"/>
    </source>
</evidence>
<dbReference type="KEGG" id="scia:HUG15_16855"/>
<sequence length="105" mass="12033">MRAWDRIFFIFISSLALGTLIIGIEGTNEVPFLVMAVSFFGISLIGYFLFYTVLATGWFYNIWVLNGLLIALAFYFNDVYIVLIPLTVIWLAVLASDLFIRQQNH</sequence>
<dbReference type="EMBL" id="CP054705">
    <property type="protein sequence ID" value="QQK77080.1"/>
    <property type="molecule type" value="Genomic_DNA"/>
</dbReference>
<keyword evidence="1" id="KW-1133">Transmembrane helix</keyword>
<feature type="transmembrane region" description="Helical" evidence="1">
    <location>
        <begin position="82"/>
        <end position="100"/>
    </location>
</feature>
<organism evidence="2 3">
    <name type="scientific">Salicibibacter cibarius</name>
    <dbReference type="NCBI Taxonomy" id="2743000"/>
    <lineage>
        <taxon>Bacteria</taxon>
        <taxon>Bacillati</taxon>
        <taxon>Bacillota</taxon>
        <taxon>Bacilli</taxon>
        <taxon>Bacillales</taxon>
        <taxon>Bacillaceae</taxon>
        <taxon>Salicibibacter</taxon>
    </lineage>
</organism>
<feature type="transmembrane region" description="Helical" evidence="1">
    <location>
        <begin position="58"/>
        <end position="76"/>
    </location>
</feature>
<evidence type="ECO:0000313" key="3">
    <source>
        <dbReference type="Proteomes" id="UP000595823"/>
    </source>
</evidence>
<dbReference type="RefSeq" id="WP_200124205.1">
    <property type="nucleotide sequence ID" value="NZ_CP054705.1"/>
</dbReference>
<dbReference type="AlphaFoldDB" id="A0A7T6Z556"/>
<keyword evidence="1" id="KW-0812">Transmembrane</keyword>
<feature type="transmembrane region" description="Helical" evidence="1">
    <location>
        <begin position="7"/>
        <end position="24"/>
    </location>
</feature>
<name>A0A7T6Z556_9BACI</name>
<reference evidence="2 3" key="1">
    <citation type="submission" date="2020-06" db="EMBL/GenBank/DDBJ databases">
        <title>Genomic analysis of Salicibibacter sp. NKC5-3.</title>
        <authorList>
            <person name="Oh Y.J."/>
        </authorList>
    </citation>
    <scope>NUCLEOTIDE SEQUENCE [LARGE SCALE GENOMIC DNA]</scope>
    <source>
        <strain evidence="2 3">NKC5-3</strain>
    </source>
</reference>
<accession>A0A7T6Z556</accession>
<dbReference type="Proteomes" id="UP000595823">
    <property type="component" value="Chromosome"/>
</dbReference>